<dbReference type="GO" id="GO:0097228">
    <property type="term" value="C:sperm principal piece"/>
    <property type="evidence" value="ECO:0007669"/>
    <property type="project" value="TreeGrafter"/>
</dbReference>
<dbReference type="GeneID" id="25564183"/>
<keyword evidence="2" id="KW-1003">Cell membrane</keyword>
<dbReference type="eggNOG" id="ENOG502R8SD">
    <property type="taxonomic scope" value="Eukaryota"/>
</dbReference>
<keyword evidence="7" id="KW-0969">Cilium</keyword>
<dbReference type="GO" id="GO:0048240">
    <property type="term" value="P:sperm capacitation"/>
    <property type="evidence" value="ECO:0007669"/>
    <property type="project" value="TreeGrafter"/>
</dbReference>
<keyword evidence="17" id="KW-1185">Reference proteome</keyword>
<dbReference type="RefSeq" id="XP_013758321.1">
    <property type="nucleotide sequence ID" value="XM_013902867.1"/>
</dbReference>
<evidence type="ECO:0000256" key="14">
    <source>
        <dbReference type="SAM" id="Phobius"/>
    </source>
</evidence>
<protein>
    <recommendedName>
        <fullName evidence="15">CATSPERD/E C-terminal domain-containing protein</fullName>
    </recommendedName>
</protein>
<evidence type="ECO:0000259" key="15">
    <source>
        <dbReference type="Pfam" id="PF22850"/>
    </source>
</evidence>
<dbReference type="GO" id="GO:0036128">
    <property type="term" value="C:CatSper complex"/>
    <property type="evidence" value="ECO:0007669"/>
    <property type="project" value="InterPro"/>
</dbReference>
<evidence type="ECO:0000256" key="2">
    <source>
        <dbReference type="ARBA" id="ARBA00022475"/>
    </source>
</evidence>
<evidence type="ECO:0000256" key="8">
    <source>
        <dbReference type="ARBA" id="ARBA00023136"/>
    </source>
</evidence>
<evidence type="ECO:0000256" key="7">
    <source>
        <dbReference type="ARBA" id="ARBA00023069"/>
    </source>
</evidence>
<evidence type="ECO:0000256" key="4">
    <source>
        <dbReference type="ARBA" id="ARBA00022729"/>
    </source>
</evidence>
<dbReference type="Pfam" id="PF22850">
    <property type="entry name" value="CATSPERD-E_C"/>
    <property type="match status" value="1"/>
</dbReference>
<proteinExistence type="inferred from homology"/>
<evidence type="ECO:0000256" key="6">
    <source>
        <dbReference type="ARBA" id="ARBA00022989"/>
    </source>
</evidence>
<dbReference type="EMBL" id="GL349452">
    <property type="protein sequence ID" value="KNC48903.1"/>
    <property type="molecule type" value="Genomic_DNA"/>
</dbReference>
<keyword evidence="3 14" id="KW-0812">Transmembrane</keyword>
<dbReference type="InterPro" id="IPR053814">
    <property type="entry name" value="CATSPERD/E_C"/>
</dbReference>
<feature type="transmembrane region" description="Helical" evidence="14">
    <location>
        <begin position="941"/>
        <end position="965"/>
    </location>
</feature>
<evidence type="ECO:0000256" key="9">
    <source>
        <dbReference type="ARBA" id="ARBA00023157"/>
    </source>
</evidence>
<accession>A0A0L0DC69</accession>
<dbReference type="InterPro" id="IPR028751">
    <property type="entry name" value="CATSPERD/E"/>
</dbReference>
<keyword evidence="4" id="KW-0732">Signal</keyword>
<feature type="region of interest" description="Disordered" evidence="13">
    <location>
        <begin position="979"/>
        <end position="1003"/>
    </location>
</feature>
<evidence type="ECO:0000256" key="12">
    <source>
        <dbReference type="ARBA" id="ARBA00037793"/>
    </source>
</evidence>
<sequence length="1003" mass="103238">MGEAAAVTLPSGEDLVIDTPLRPAVLAAHIPFSLSVASGAAINVTVARQGCALAHSPAASEMVATNVSVVCRDDAPLGAVVVDGAPLALPISPLPSACFVWSPVGSARAALSSVLGTTDASGAVELTVNISLAQLPRSAVFDAGTAAVAEALSPAAVVGVGETPRLALLESRRTNRVVLALANGGEAEFDASAQVWRAAVSASWEPGAAPRGLNEPTRVVLGLYSLGVRLMGCSVADAVLELSVGQLSPAALVAAGAATDITGAALTWPTRTDGTFRTMPHPSDPRHLLLLPTSVSGSSVDSVLYSHDGLETTALLQLGCTGCAALRDLVWTSGEALAVALTDTGGAVLLDARRGSEMMRWQASSGLPAGVTDALAAPASYDSAMGPLVVAYSHSGVANPVDAAVYLSVDSGRTFVHIGLNISAAQLAPDLTSVRIVDLIVAPNCATLLAMVAITTPSSSPASFTVISLRMQTVLTFEPAWSRESVLPVLAEPVRMYAPGDGYGVATVSPGGLYVLLGCGSSFVPLSGSGSSQVGAAASGAYVAVMSSGALLMGLSSSTQTAALGAWPLAVPAGGALTRGIYVNSWRSPLVETSFGALGAPRMTVFDVASAAPYVGKKVLAVEAMARTYATSSPPEPLPPATCSVPALSQNDVAGIEYVDAGRSLVVKSVGEPSFSVLRADLLQVRQQAAATFKVTEAPSAAAEGKGVVGRADQGTVVVTASDATPTACSASQMSSIVRVGCPPNRHIRIRGLPTSCSASMTYRVDSKSTVDGRSLVLAYDFEKLGCPFELYYGTDAFRPVLELYDGDEFVESVPGEFIIREVNGRKDWGYAAKVSDAGCNAPPRTWSQARAQFPERAPSEAWLPQDHVKCFDPARAGGPGSVSSSEPYQIFDSSFNGIRFTGELGGMFVFEVRVVEPAYSYCNLTAQFGADVFGEPLPSWAPLTIVFSIVGLSLVILIASYFFYSAHLKRTVGAKVGTHQAGPASPSGPRGRIHPMPAKKTQ</sequence>
<keyword evidence="6 14" id="KW-1133">Transmembrane helix</keyword>
<keyword evidence="11" id="KW-0966">Cell projection</keyword>
<keyword evidence="10" id="KW-0325">Glycoprotein</keyword>
<evidence type="ECO:0000256" key="3">
    <source>
        <dbReference type="ARBA" id="ARBA00022692"/>
    </source>
</evidence>
<reference evidence="16 17" key="1">
    <citation type="submission" date="2010-05" db="EMBL/GenBank/DDBJ databases">
        <title>The Genome Sequence of Thecamonas trahens ATCC 50062.</title>
        <authorList>
            <consortium name="The Broad Institute Genome Sequencing Platform"/>
            <person name="Russ C."/>
            <person name="Cuomo C."/>
            <person name="Shea T."/>
            <person name="Young S.K."/>
            <person name="Zeng Q."/>
            <person name="Koehrsen M."/>
            <person name="Haas B."/>
            <person name="Borodovsky M."/>
            <person name="Guigo R."/>
            <person name="Alvarado L."/>
            <person name="Berlin A."/>
            <person name="Bochicchio J."/>
            <person name="Borenstein D."/>
            <person name="Chapman S."/>
            <person name="Chen Z."/>
            <person name="Freedman E."/>
            <person name="Gellesch M."/>
            <person name="Goldberg J."/>
            <person name="Griggs A."/>
            <person name="Gujja S."/>
            <person name="Heilman E."/>
            <person name="Heiman D."/>
            <person name="Hepburn T."/>
            <person name="Howarth C."/>
            <person name="Jen D."/>
            <person name="Larson L."/>
            <person name="Mehta T."/>
            <person name="Park D."/>
            <person name="Pearson M."/>
            <person name="Roberts A."/>
            <person name="Saif S."/>
            <person name="Shenoy N."/>
            <person name="Sisk P."/>
            <person name="Stolte C."/>
            <person name="Sykes S."/>
            <person name="Thomson T."/>
            <person name="Walk T."/>
            <person name="White J."/>
            <person name="Yandava C."/>
            <person name="Burger G."/>
            <person name="Gray M.W."/>
            <person name="Holland P.W.H."/>
            <person name="King N."/>
            <person name="Lang F.B.F."/>
            <person name="Roger A.J."/>
            <person name="Ruiz-Trillo I."/>
            <person name="Lander E."/>
            <person name="Nusbaum C."/>
        </authorList>
    </citation>
    <scope>NUCLEOTIDE SEQUENCE [LARGE SCALE GENOMIC DNA]</scope>
    <source>
        <strain evidence="16 17">ATCC 50062</strain>
    </source>
</reference>
<feature type="domain" description="CATSPERD/E C-terminal" evidence="15">
    <location>
        <begin position="767"/>
        <end position="964"/>
    </location>
</feature>
<comment type="similarity">
    <text evidence="1">Belongs to the CATSPERD family.</text>
</comment>
<evidence type="ECO:0000313" key="16">
    <source>
        <dbReference type="EMBL" id="KNC48903.1"/>
    </source>
</evidence>
<evidence type="ECO:0000313" key="17">
    <source>
        <dbReference type="Proteomes" id="UP000054408"/>
    </source>
</evidence>
<evidence type="ECO:0000256" key="11">
    <source>
        <dbReference type="ARBA" id="ARBA00023273"/>
    </source>
</evidence>
<keyword evidence="8 14" id="KW-0472">Membrane</keyword>
<dbReference type="OrthoDB" id="8646292at2759"/>
<name>A0A0L0DC69_THETB</name>
<dbReference type="PANTHER" id="PTHR33722">
    <property type="entry name" value="CATION CHANNEL SPERM-ASSOCIATED PROTEIN SUBUNIT DELTA-RELATED"/>
    <property type="match status" value="1"/>
</dbReference>
<dbReference type="AlphaFoldDB" id="A0A0L0DC69"/>
<evidence type="ECO:0000256" key="1">
    <source>
        <dbReference type="ARBA" id="ARBA00010246"/>
    </source>
</evidence>
<gene>
    <name evidence="16" type="ORF">AMSG_04647</name>
</gene>
<organism evidence="16 17">
    <name type="scientific">Thecamonas trahens ATCC 50062</name>
    <dbReference type="NCBI Taxonomy" id="461836"/>
    <lineage>
        <taxon>Eukaryota</taxon>
        <taxon>Apusozoa</taxon>
        <taxon>Apusomonadida</taxon>
        <taxon>Apusomonadidae</taxon>
        <taxon>Thecamonas</taxon>
    </lineage>
</organism>
<evidence type="ECO:0000256" key="5">
    <source>
        <dbReference type="ARBA" id="ARBA00022846"/>
    </source>
</evidence>
<comment type="subcellular location">
    <subcellularLocation>
        <location evidence="12">Cell projection</location>
        <location evidence="12">Cilium</location>
        <location evidence="12">Flagellum membrane</location>
        <topology evidence="12">Single-pass type I membrane protein</topology>
    </subcellularLocation>
</comment>
<evidence type="ECO:0000256" key="10">
    <source>
        <dbReference type="ARBA" id="ARBA00023180"/>
    </source>
</evidence>
<evidence type="ECO:0000256" key="13">
    <source>
        <dbReference type="SAM" id="MobiDB-lite"/>
    </source>
</evidence>
<dbReference type="Proteomes" id="UP000054408">
    <property type="component" value="Unassembled WGS sequence"/>
</dbReference>
<dbReference type="STRING" id="461836.A0A0L0DC69"/>
<keyword evidence="9" id="KW-1015">Disulfide bond</keyword>
<keyword evidence="5" id="KW-0282">Flagellum</keyword>
<dbReference type="GO" id="GO:0030317">
    <property type="term" value="P:flagellated sperm motility"/>
    <property type="evidence" value="ECO:0007669"/>
    <property type="project" value="TreeGrafter"/>
</dbReference>
<dbReference type="PANTHER" id="PTHR33722:SF4">
    <property type="entry name" value="CATION CHANNEL SPERM-ASSOCIATED PROTEIN SUBUNIT EPSILON-LIKE"/>
    <property type="match status" value="1"/>
</dbReference>